<gene>
    <name evidence="5" type="ORF">BGW36DRAFT_275761</name>
</gene>
<dbReference type="Gene3D" id="3.40.50.720">
    <property type="entry name" value="NAD(P)-binding Rossmann-like Domain"/>
    <property type="match status" value="1"/>
</dbReference>
<keyword evidence="6" id="KW-1185">Reference proteome</keyword>
<evidence type="ECO:0000256" key="1">
    <source>
        <dbReference type="ARBA" id="ARBA00006484"/>
    </source>
</evidence>
<evidence type="ECO:0000256" key="3">
    <source>
        <dbReference type="ARBA" id="ARBA00023002"/>
    </source>
</evidence>
<feature type="non-terminal residue" evidence="5">
    <location>
        <position position="1"/>
    </location>
</feature>
<dbReference type="PANTHER" id="PTHR24320">
    <property type="entry name" value="RETINOL DEHYDROGENASE"/>
    <property type="match status" value="1"/>
</dbReference>
<organism evidence="5 6">
    <name type="scientific">Talaromyces proteolyticus</name>
    <dbReference type="NCBI Taxonomy" id="1131652"/>
    <lineage>
        <taxon>Eukaryota</taxon>
        <taxon>Fungi</taxon>
        <taxon>Dikarya</taxon>
        <taxon>Ascomycota</taxon>
        <taxon>Pezizomycotina</taxon>
        <taxon>Eurotiomycetes</taxon>
        <taxon>Eurotiomycetidae</taxon>
        <taxon>Eurotiales</taxon>
        <taxon>Trichocomaceae</taxon>
        <taxon>Talaromyces</taxon>
        <taxon>Talaromyces sect. Bacilispori</taxon>
    </lineage>
</organism>
<feature type="transmembrane region" description="Helical" evidence="4">
    <location>
        <begin position="13"/>
        <end position="32"/>
    </location>
</feature>
<evidence type="ECO:0000256" key="2">
    <source>
        <dbReference type="ARBA" id="ARBA00022857"/>
    </source>
</evidence>
<comment type="caution">
    <text evidence="5">The sequence shown here is derived from an EMBL/GenBank/DDBJ whole genome shotgun (WGS) entry which is preliminary data.</text>
</comment>
<dbReference type="Proteomes" id="UP001201262">
    <property type="component" value="Unassembled WGS sequence"/>
</dbReference>
<dbReference type="PANTHER" id="PTHR24320:SF236">
    <property type="entry name" value="SHORT-CHAIN DEHYDROGENASE-RELATED"/>
    <property type="match status" value="1"/>
</dbReference>
<dbReference type="PRINTS" id="PR00081">
    <property type="entry name" value="GDHRDH"/>
</dbReference>
<keyword evidence="3" id="KW-0560">Oxidoreductase</keyword>
<dbReference type="EMBL" id="JAJTJA010000015">
    <property type="protein sequence ID" value="KAH8689319.1"/>
    <property type="molecule type" value="Genomic_DNA"/>
</dbReference>
<proteinExistence type="inferred from homology"/>
<dbReference type="SUPFAM" id="SSF51735">
    <property type="entry name" value="NAD(P)-binding Rossmann-fold domains"/>
    <property type="match status" value="1"/>
</dbReference>
<comment type="similarity">
    <text evidence="1">Belongs to the short-chain dehydrogenases/reductases (SDR) family.</text>
</comment>
<dbReference type="InterPro" id="IPR002347">
    <property type="entry name" value="SDR_fam"/>
</dbReference>
<protein>
    <recommendedName>
        <fullName evidence="7">Short-chain dehydrogenase</fullName>
    </recommendedName>
</protein>
<evidence type="ECO:0000313" key="6">
    <source>
        <dbReference type="Proteomes" id="UP001201262"/>
    </source>
</evidence>
<keyword evidence="2" id="KW-0521">NADP</keyword>
<evidence type="ECO:0000313" key="5">
    <source>
        <dbReference type="EMBL" id="KAH8689319.1"/>
    </source>
</evidence>
<dbReference type="GeneID" id="70240473"/>
<feature type="non-terminal residue" evidence="5">
    <location>
        <position position="178"/>
    </location>
</feature>
<name>A0AAD4KH20_9EURO</name>
<dbReference type="GO" id="GO:0016491">
    <property type="term" value="F:oxidoreductase activity"/>
    <property type="evidence" value="ECO:0007669"/>
    <property type="project" value="UniProtKB-KW"/>
</dbReference>
<evidence type="ECO:0008006" key="7">
    <source>
        <dbReference type="Google" id="ProtNLM"/>
    </source>
</evidence>
<evidence type="ECO:0000256" key="4">
    <source>
        <dbReference type="SAM" id="Phobius"/>
    </source>
</evidence>
<dbReference type="Pfam" id="PF00106">
    <property type="entry name" value="adh_short"/>
    <property type="match status" value="1"/>
</dbReference>
<reference evidence="5" key="1">
    <citation type="submission" date="2021-12" db="EMBL/GenBank/DDBJ databases">
        <title>Convergent genome expansion in fungi linked to evolution of root-endophyte symbiosis.</title>
        <authorList>
            <consortium name="DOE Joint Genome Institute"/>
            <person name="Ke Y.-H."/>
            <person name="Bonito G."/>
            <person name="Liao H.-L."/>
            <person name="Looney B."/>
            <person name="Rojas-Flechas A."/>
            <person name="Nash J."/>
            <person name="Hameed K."/>
            <person name="Schadt C."/>
            <person name="Martin F."/>
            <person name="Crous P.W."/>
            <person name="Miettinen O."/>
            <person name="Magnuson J.K."/>
            <person name="Labbe J."/>
            <person name="Jacobson D."/>
            <person name="Doktycz M.J."/>
            <person name="Veneault-Fourrey C."/>
            <person name="Kuo A."/>
            <person name="Mondo S."/>
            <person name="Calhoun S."/>
            <person name="Riley R."/>
            <person name="Ohm R."/>
            <person name="LaButti K."/>
            <person name="Andreopoulos B."/>
            <person name="Pangilinan J."/>
            <person name="Nolan M."/>
            <person name="Tritt A."/>
            <person name="Clum A."/>
            <person name="Lipzen A."/>
            <person name="Daum C."/>
            <person name="Barry K."/>
            <person name="Grigoriev I.V."/>
            <person name="Vilgalys R."/>
        </authorList>
    </citation>
    <scope>NUCLEOTIDE SEQUENCE</scope>
    <source>
        <strain evidence="5">PMI_201</strain>
    </source>
</reference>
<dbReference type="RefSeq" id="XP_046065673.1">
    <property type="nucleotide sequence ID" value="XM_046210186.1"/>
</dbReference>
<keyword evidence="4" id="KW-0472">Membrane</keyword>
<sequence length="178" mass="19633">LTEDNLPDQTGKVFIVTGASGGIGLALVSILYERNAKVYLAARSRDKARKAIENIKYAYPDSCGHITFLQLDLSDLRTIHKSADKFLSKELRLDVLWNNAGVMVPPQGSKTAQGYELQLGTNNIGHHLFTRFLHPLLSQTAKIAHPGSVRVVWVSSGAAIRAPIPAIDFTNMDYHHEE</sequence>
<keyword evidence="4" id="KW-0812">Transmembrane</keyword>
<dbReference type="AlphaFoldDB" id="A0AAD4KH20"/>
<accession>A0AAD4KH20</accession>
<keyword evidence="4" id="KW-1133">Transmembrane helix</keyword>
<dbReference type="InterPro" id="IPR036291">
    <property type="entry name" value="NAD(P)-bd_dom_sf"/>
</dbReference>